<evidence type="ECO:0000256" key="5">
    <source>
        <dbReference type="ARBA" id="ARBA00022691"/>
    </source>
</evidence>
<sequence length="263" mass="28036">MTGLEHFNTLDPKPKLTVVGAGPGDPDLITVKAIKALKDADVVLYDALIANELLDYCKPEAEKIYVGKRPGESHSQDAINFLIVEKAYMYGHVVRLKGGDPFIFGRGMEEIEYAKGFGLETAYVPGISSSVAAAGYANIPLTTRGVSESFWVITGTKTDGSLSKDLAMALQTSATIVVLMGMNKLSQMAEICKEIGKENLPVAIIQNGTTSQQKVGVGMAKDLKEIAENNQLSNPAVIILGEVVKYANLTELSALSKNAGGNQ</sequence>
<comment type="pathway">
    <text evidence="7">Porphyrin-containing compound metabolism; siroheme biosynthesis; precorrin-2 from uroporphyrinogen III: step 1/1.</text>
</comment>
<dbReference type="GO" id="GO:0019354">
    <property type="term" value="P:siroheme biosynthetic process"/>
    <property type="evidence" value="ECO:0007669"/>
    <property type="project" value="InterPro"/>
</dbReference>
<organism evidence="9 10">
    <name type="scientific">Arcicella rosea</name>
    <dbReference type="NCBI Taxonomy" id="502909"/>
    <lineage>
        <taxon>Bacteria</taxon>
        <taxon>Pseudomonadati</taxon>
        <taxon>Bacteroidota</taxon>
        <taxon>Cytophagia</taxon>
        <taxon>Cytophagales</taxon>
        <taxon>Flectobacillaceae</taxon>
        <taxon>Arcicella</taxon>
    </lineage>
</organism>
<evidence type="ECO:0000256" key="7">
    <source>
        <dbReference type="ARBA" id="ARBA00025705"/>
    </source>
</evidence>
<dbReference type="InterPro" id="IPR050161">
    <property type="entry name" value="Siro_Cobalamin_biosynth"/>
</dbReference>
<dbReference type="NCBIfam" id="TIGR01469">
    <property type="entry name" value="cobA_cysG_Cterm"/>
    <property type="match status" value="1"/>
</dbReference>
<keyword evidence="3 9" id="KW-0489">Methyltransferase</keyword>
<dbReference type="EC" id="2.1.1.107" evidence="2"/>
<protein>
    <recommendedName>
        <fullName evidence="2">uroporphyrinogen-III C-methyltransferase</fullName>
        <ecNumber evidence="2">2.1.1.107</ecNumber>
    </recommendedName>
</protein>
<dbReference type="InterPro" id="IPR003043">
    <property type="entry name" value="Uropor_MeTrfase_CS"/>
</dbReference>
<keyword evidence="10" id="KW-1185">Reference proteome</keyword>
<feature type="domain" description="Tetrapyrrole methylase" evidence="8">
    <location>
        <begin position="15"/>
        <end position="223"/>
    </location>
</feature>
<evidence type="ECO:0000256" key="2">
    <source>
        <dbReference type="ARBA" id="ARBA00012162"/>
    </source>
</evidence>
<dbReference type="Gene3D" id="3.40.1010.10">
    <property type="entry name" value="Cobalt-precorrin-4 Transmethylase, Domain 1"/>
    <property type="match status" value="1"/>
</dbReference>
<name>A0A841EFY1_9BACT</name>
<evidence type="ECO:0000256" key="1">
    <source>
        <dbReference type="ARBA" id="ARBA00005879"/>
    </source>
</evidence>
<dbReference type="PANTHER" id="PTHR45790">
    <property type="entry name" value="SIROHEME SYNTHASE-RELATED"/>
    <property type="match status" value="1"/>
</dbReference>
<evidence type="ECO:0000259" key="8">
    <source>
        <dbReference type="Pfam" id="PF00590"/>
    </source>
</evidence>
<comment type="similarity">
    <text evidence="1">Belongs to the precorrin methyltransferase family.</text>
</comment>
<dbReference type="CDD" id="cd11642">
    <property type="entry name" value="SUMT"/>
    <property type="match status" value="1"/>
</dbReference>
<dbReference type="AlphaFoldDB" id="A0A841EFY1"/>
<keyword evidence="5" id="KW-0949">S-adenosyl-L-methionine</keyword>
<dbReference type="FunFam" id="3.40.1010.10:FF:000001">
    <property type="entry name" value="Siroheme synthase"/>
    <property type="match status" value="1"/>
</dbReference>
<dbReference type="RefSeq" id="WP_184130825.1">
    <property type="nucleotide sequence ID" value="NZ_JACHKT010000004.1"/>
</dbReference>
<dbReference type="GO" id="GO:0004851">
    <property type="term" value="F:uroporphyrin-III C-methyltransferase activity"/>
    <property type="evidence" value="ECO:0007669"/>
    <property type="project" value="UniProtKB-EC"/>
</dbReference>
<dbReference type="InterPro" id="IPR006366">
    <property type="entry name" value="CobA/CysG_C"/>
</dbReference>
<keyword evidence="4 9" id="KW-0808">Transferase</keyword>
<accession>A0A841EFY1</accession>
<dbReference type="Pfam" id="PF00590">
    <property type="entry name" value="TP_methylase"/>
    <property type="match status" value="1"/>
</dbReference>
<evidence type="ECO:0000256" key="4">
    <source>
        <dbReference type="ARBA" id="ARBA00022679"/>
    </source>
</evidence>
<comment type="caution">
    <text evidence="9">The sequence shown here is derived from an EMBL/GenBank/DDBJ whole genome shotgun (WGS) entry which is preliminary data.</text>
</comment>
<dbReference type="InterPro" id="IPR014777">
    <property type="entry name" value="4pyrrole_Mease_sub1"/>
</dbReference>
<evidence type="ECO:0000313" key="9">
    <source>
        <dbReference type="EMBL" id="MBB6002222.1"/>
    </source>
</evidence>
<proteinExistence type="inferred from homology"/>
<keyword evidence="6" id="KW-0627">Porphyrin biosynthesis</keyword>
<dbReference type="PROSITE" id="PS00839">
    <property type="entry name" value="SUMT_1"/>
    <property type="match status" value="1"/>
</dbReference>
<dbReference type="InterPro" id="IPR035996">
    <property type="entry name" value="4pyrrol_Methylase_sf"/>
</dbReference>
<evidence type="ECO:0000313" key="10">
    <source>
        <dbReference type="Proteomes" id="UP000524404"/>
    </source>
</evidence>
<reference evidence="9 10" key="1">
    <citation type="submission" date="2020-08" db="EMBL/GenBank/DDBJ databases">
        <title>Functional genomics of gut bacteria from endangered species of beetles.</title>
        <authorList>
            <person name="Carlos-Shanley C."/>
        </authorList>
    </citation>
    <scope>NUCLEOTIDE SEQUENCE [LARGE SCALE GENOMIC DNA]</scope>
    <source>
        <strain evidence="9 10">S00070</strain>
    </source>
</reference>
<evidence type="ECO:0000256" key="6">
    <source>
        <dbReference type="ARBA" id="ARBA00023244"/>
    </source>
</evidence>
<dbReference type="Gene3D" id="3.30.950.10">
    <property type="entry name" value="Methyltransferase, Cobalt-precorrin-4 Transmethylase, Domain 2"/>
    <property type="match status" value="1"/>
</dbReference>
<dbReference type="Proteomes" id="UP000524404">
    <property type="component" value="Unassembled WGS sequence"/>
</dbReference>
<dbReference type="InterPro" id="IPR000878">
    <property type="entry name" value="4pyrrol_Mease"/>
</dbReference>
<dbReference type="EMBL" id="JACHKT010000004">
    <property type="protein sequence ID" value="MBB6002222.1"/>
    <property type="molecule type" value="Genomic_DNA"/>
</dbReference>
<dbReference type="PANTHER" id="PTHR45790:SF3">
    <property type="entry name" value="S-ADENOSYL-L-METHIONINE-DEPENDENT UROPORPHYRINOGEN III METHYLTRANSFERASE, CHLOROPLASTIC"/>
    <property type="match status" value="1"/>
</dbReference>
<dbReference type="NCBIfam" id="NF004790">
    <property type="entry name" value="PRK06136.1"/>
    <property type="match status" value="1"/>
</dbReference>
<dbReference type="GO" id="GO:0032259">
    <property type="term" value="P:methylation"/>
    <property type="evidence" value="ECO:0007669"/>
    <property type="project" value="UniProtKB-KW"/>
</dbReference>
<dbReference type="InterPro" id="IPR014776">
    <property type="entry name" value="4pyrrole_Mease_sub2"/>
</dbReference>
<dbReference type="SUPFAM" id="SSF53790">
    <property type="entry name" value="Tetrapyrrole methylase"/>
    <property type="match status" value="1"/>
</dbReference>
<gene>
    <name evidence="9" type="ORF">HNP25_000872</name>
</gene>
<evidence type="ECO:0000256" key="3">
    <source>
        <dbReference type="ARBA" id="ARBA00022603"/>
    </source>
</evidence>